<evidence type="ECO:0000259" key="4">
    <source>
        <dbReference type="PROSITE" id="PS50075"/>
    </source>
</evidence>
<organism evidence="5 6">
    <name type="scientific">Scytonema hofmannii FACHB-248</name>
    <dbReference type="NCBI Taxonomy" id="1842502"/>
    <lineage>
        <taxon>Bacteria</taxon>
        <taxon>Bacillati</taxon>
        <taxon>Cyanobacteriota</taxon>
        <taxon>Cyanophyceae</taxon>
        <taxon>Nostocales</taxon>
        <taxon>Scytonemataceae</taxon>
        <taxon>Scytonema</taxon>
    </lineage>
</organism>
<dbReference type="Proteomes" id="UP000660380">
    <property type="component" value="Unassembled WGS sequence"/>
</dbReference>
<dbReference type="PANTHER" id="PTHR45527:SF1">
    <property type="entry name" value="FATTY ACID SYNTHASE"/>
    <property type="match status" value="1"/>
</dbReference>
<name>A0ABR8H227_9CYAN</name>
<dbReference type="EMBL" id="JACJTA010000162">
    <property type="protein sequence ID" value="MBD2609487.1"/>
    <property type="molecule type" value="Genomic_DNA"/>
</dbReference>
<dbReference type="SUPFAM" id="SSF47336">
    <property type="entry name" value="ACP-like"/>
    <property type="match status" value="1"/>
</dbReference>
<evidence type="ECO:0000313" key="5">
    <source>
        <dbReference type="EMBL" id="MBD2609487.1"/>
    </source>
</evidence>
<dbReference type="Pfam" id="PF00550">
    <property type="entry name" value="PP-binding"/>
    <property type="match status" value="1"/>
</dbReference>
<gene>
    <name evidence="5" type="ORF">H6G81_34625</name>
</gene>
<dbReference type="SMART" id="SM00823">
    <property type="entry name" value="PKS_PP"/>
    <property type="match status" value="1"/>
</dbReference>
<evidence type="ECO:0000256" key="3">
    <source>
        <dbReference type="ARBA" id="ARBA00022553"/>
    </source>
</evidence>
<dbReference type="PROSITE" id="PS50075">
    <property type="entry name" value="CARRIER"/>
    <property type="match status" value="1"/>
</dbReference>
<comment type="cofactor">
    <cofactor evidence="1">
        <name>pantetheine 4'-phosphate</name>
        <dbReference type="ChEBI" id="CHEBI:47942"/>
    </cofactor>
</comment>
<dbReference type="InterPro" id="IPR009081">
    <property type="entry name" value="PP-bd_ACP"/>
</dbReference>
<dbReference type="SUPFAM" id="SSF52777">
    <property type="entry name" value="CoA-dependent acyltransferases"/>
    <property type="match status" value="1"/>
</dbReference>
<dbReference type="InterPro" id="IPR023213">
    <property type="entry name" value="CAT-like_dom_sf"/>
</dbReference>
<keyword evidence="2" id="KW-0596">Phosphopantetheine</keyword>
<dbReference type="InterPro" id="IPR001242">
    <property type="entry name" value="Condensation_dom"/>
</dbReference>
<dbReference type="PANTHER" id="PTHR45527">
    <property type="entry name" value="NONRIBOSOMAL PEPTIDE SYNTHETASE"/>
    <property type="match status" value="1"/>
</dbReference>
<comment type="caution">
    <text evidence="5">The sequence shown here is derived from an EMBL/GenBank/DDBJ whole genome shotgun (WGS) entry which is preliminary data.</text>
</comment>
<reference evidence="5 6" key="1">
    <citation type="journal article" date="2020" name="ISME J.">
        <title>Comparative genomics reveals insights into cyanobacterial evolution and habitat adaptation.</title>
        <authorList>
            <person name="Chen M.Y."/>
            <person name="Teng W.K."/>
            <person name="Zhao L."/>
            <person name="Hu C.X."/>
            <person name="Zhou Y.K."/>
            <person name="Han B.P."/>
            <person name="Song L.R."/>
            <person name="Shu W.S."/>
        </authorList>
    </citation>
    <scope>NUCLEOTIDE SEQUENCE [LARGE SCALE GENOMIC DNA]</scope>
    <source>
        <strain evidence="5 6">FACHB-248</strain>
    </source>
</reference>
<evidence type="ECO:0000256" key="2">
    <source>
        <dbReference type="ARBA" id="ARBA00022450"/>
    </source>
</evidence>
<feature type="domain" description="Carrier" evidence="4">
    <location>
        <begin position="14"/>
        <end position="88"/>
    </location>
</feature>
<dbReference type="Pfam" id="PF00668">
    <property type="entry name" value="Condensation"/>
    <property type="match status" value="1"/>
</dbReference>
<dbReference type="Gene3D" id="3.30.559.10">
    <property type="entry name" value="Chloramphenicol acetyltransferase-like domain"/>
    <property type="match status" value="1"/>
</dbReference>
<dbReference type="Gene3D" id="1.10.1200.10">
    <property type="entry name" value="ACP-like"/>
    <property type="match status" value="1"/>
</dbReference>
<dbReference type="InterPro" id="IPR036736">
    <property type="entry name" value="ACP-like_sf"/>
</dbReference>
<protein>
    <recommendedName>
        <fullName evidence="4">Carrier domain-containing protein</fullName>
    </recommendedName>
</protein>
<evidence type="ECO:0000313" key="6">
    <source>
        <dbReference type="Proteomes" id="UP000660380"/>
    </source>
</evidence>
<keyword evidence="3" id="KW-0597">Phosphoprotein</keyword>
<sequence length="265" mass="29902">MHPDSDLFSTKYIPPCTPTEEVLSAIWSQVLGVKIGRKHNFFEAGGDSLNATQIIVLTEKALGVLLTLNLFFESPTIADLSSRIEALHQAEPGLSVTTIEPASRSTELLLSFPQQRMWFFEQFVERSATYSMHRLLHLVGYLNVAALEKSLTEIVRRHEILRTTFRSVDGTPIQVIAASLAVTVPMVDLQHLLEVEQAAEVQRLAKYEAQQPFDLVNGPLLHVTRLQLAEQSHVLLITMHHIIGDGWSWVVFFRELGILYQAFFQ</sequence>
<dbReference type="InterPro" id="IPR020806">
    <property type="entry name" value="PKS_PP-bd"/>
</dbReference>
<proteinExistence type="predicted"/>
<dbReference type="RefSeq" id="WP_029631709.1">
    <property type="nucleotide sequence ID" value="NZ_JACJTA010000162.1"/>
</dbReference>
<evidence type="ECO:0000256" key="1">
    <source>
        <dbReference type="ARBA" id="ARBA00001957"/>
    </source>
</evidence>
<keyword evidence="6" id="KW-1185">Reference proteome</keyword>
<accession>A0ABR8H227</accession>